<proteinExistence type="predicted"/>
<name>A0A8K0KGG7_LADFU</name>
<accession>A0A8K0KGG7</accession>
<comment type="caution">
    <text evidence="1">The sequence shown here is derived from an EMBL/GenBank/DDBJ whole genome shotgun (WGS) entry which is preliminary data.</text>
</comment>
<organism evidence="1 2">
    <name type="scientific">Ladona fulva</name>
    <name type="common">Scarce chaser dragonfly</name>
    <name type="synonym">Libellula fulva</name>
    <dbReference type="NCBI Taxonomy" id="123851"/>
    <lineage>
        <taxon>Eukaryota</taxon>
        <taxon>Metazoa</taxon>
        <taxon>Ecdysozoa</taxon>
        <taxon>Arthropoda</taxon>
        <taxon>Hexapoda</taxon>
        <taxon>Insecta</taxon>
        <taxon>Pterygota</taxon>
        <taxon>Palaeoptera</taxon>
        <taxon>Odonata</taxon>
        <taxon>Epiprocta</taxon>
        <taxon>Anisoptera</taxon>
        <taxon>Libelluloidea</taxon>
        <taxon>Libellulidae</taxon>
        <taxon>Ladona</taxon>
    </lineage>
</organism>
<reference evidence="1" key="1">
    <citation type="submission" date="2013-04" db="EMBL/GenBank/DDBJ databases">
        <authorList>
            <person name="Qu J."/>
            <person name="Murali S.C."/>
            <person name="Bandaranaike D."/>
            <person name="Bellair M."/>
            <person name="Blankenburg K."/>
            <person name="Chao H."/>
            <person name="Dinh H."/>
            <person name="Doddapaneni H."/>
            <person name="Downs B."/>
            <person name="Dugan-Rocha S."/>
            <person name="Elkadiri S."/>
            <person name="Gnanaolivu R.D."/>
            <person name="Hernandez B."/>
            <person name="Javaid M."/>
            <person name="Jayaseelan J.C."/>
            <person name="Lee S."/>
            <person name="Li M."/>
            <person name="Ming W."/>
            <person name="Munidasa M."/>
            <person name="Muniz J."/>
            <person name="Nguyen L."/>
            <person name="Ongeri F."/>
            <person name="Osuji N."/>
            <person name="Pu L.-L."/>
            <person name="Puazo M."/>
            <person name="Qu C."/>
            <person name="Quiroz J."/>
            <person name="Raj R."/>
            <person name="Weissenberger G."/>
            <person name="Xin Y."/>
            <person name="Zou X."/>
            <person name="Han Y."/>
            <person name="Richards S."/>
            <person name="Worley K."/>
            <person name="Muzny D."/>
            <person name="Gibbs R."/>
        </authorList>
    </citation>
    <scope>NUCLEOTIDE SEQUENCE</scope>
    <source>
        <strain evidence="1">Sampled in the wild</strain>
    </source>
</reference>
<dbReference type="OrthoDB" id="8027319at2759"/>
<protein>
    <submittedName>
        <fullName evidence="1">Uncharacterized protein</fullName>
    </submittedName>
</protein>
<keyword evidence="2" id="KW-1185">Reference proteome</keyword>
<dbReference type="Proteomes" id="UP000792457">
    <property type="component" value="Unassembled WGS sequence"/>
</dbReference>
<evidence type="ECO:0000313" key="1">
    <source>
        <dbReference type="EMBL" id="KAG8234751.1"/>
    </source>
</evidence>
<evidence type="ECO:0000313" key="2">
    <source>
        <dbReference type="Proteomes" id="UP000792457"/>
    </source>
</evidence>
<dbReference type="AlphaFoldDB" id="A0A8K0KGG7"/>
<dbReference type="EMBL" id="KZ308842">
    <property type="protein sequence ID" value="KAG8234751.1"/>
    <property type="molecule type" value="Genomic_DNA"/>
</dbReference>
<gene>
    <name evidence="1" type="ORF">J437_LFUL009990</name>
</gene>
<reference evidence="1" key="2">
    <citation type="submission" date="2017-10" db="EMBL/GenBank/DDBJ databases">
        <title>Ladona fulva Genome sequencing and assembly.</title>
        <authorList>
            <person name="Murali S."/>
            <person name="Richards S."/>
            <person name="Bandaranaike D."/>
            <person name="Bellair M."/>
            <person name="Blankenburg K."/>
            <person name="Chao H."/>
            <person name="Dinh H."/>
            <person name="Doddapaneni H."/>
            <person name="Dugan-Rocha S."/>
            <person name="Elkadiri S."/>
            <person name="Gnanaolivu R."/>
            <person name="Hernandez B."/>
            <person name="Skinner E."/>
            <person name="Javaid M."/>
            <person name="Lee S."/>
            <person name="Li M."/>
            <person name="Ming W."/>
            <person name="Munidasa M."/>
            <person name="Muniz J."/>
            <person name="Nguyen L."/>
            <person name="Hughes D."/>
            <person name="Osuji N."/>
            <person name="Pu L.-L."/>
            <person name="Puazo M."/>
            <person name="Qu C."/>
            <person name="Quiroz J."/>
            <person name="Raj R."/>
            <person name="Weissenberger G."/>
            <person name="Xin Y."/>
            <person name="Zou X."/>
            <person name="Han Y."/>
            <person name="Worley K."/>
            <person name="Muzny D."/>
            <person name="Gibbs R."/>
        </authorList>
    </citation>
    <scope>NUCLEOTIDE SEQUENCE</scope>
    <source>
        <strain evidence="1">Sampled in the wild</strain>
    </source>
</reference>
<sequence length="250" mass="27667">MPKSRPGGIVAEGMAGVTLTNEQFQMLLAQVSLSAGSVERNSCAPPVTSGNFVKCTAQFCGGAANDLEAFLEAVITYKDCANVSDENALRGLSILLEGTAATWWQGVKGVDSLRNAFSRKLPPHLVFREIFSREQRNDEASDLLVCHIRGLFAQLPYALPERVQLDMNYGLLHRKIRKRITASETDSFATLLRRCRDVELSQREKTADVVTQRAPVNSGSTGGRRPRCSFCRNFGHSTEECWKARSERVL</sequence>